<evidence type="ECO:0000256" key="4">
    <source>
        <dbReference type="ARBA" id="ARBA00023242"/>
    </source>
</evidence>
<feature type="compositionally biased region" description="Low complexity" evidence="5">
    <location>
        <begin position="15"/>
        <end position="25"/>
    </location>
</feature>
<keyword evidence="8" id="KW-1185">Reference proteome</keyword>
<proteinExistence type="predicted"/>
<dbReference type="Gene3D" id="1.10.10.60">
    <property type="entry name" value="Homeodomain-like"/>
    <property type="match status" value="1"/>
</dbReference>
<reference evidence="7 8" key="1">
    <citation type="submission" date="2024-01" db="EMBL/GenBank/DDBJ databases">
        <title>The genomes of 5 underutilized Papilionoideae crops provide insights into root nodulation and disease resistanc.</title>
        <authorList>
            <person name="Jiang F."/>
        </authorList>
    </citation>
    <scope>NUCLEOTIDE SEQUENCE [LARGE SCALE GENOMIC DNA]</scope>
    <source>
        <strain evidence="7">LVBAO_FW01</strain>
        <tissue evidence="7">Leaves</tissue>
    </source>
</reference>
<dbReference type="FunFam" id="1.10.10.60:FF:000002">
    <property type="entry name" value="Myb family transcription factor"/>
    <property type="match status" value="1"/>
</dbReference>
<evidence type="ECO:0000313" key="8">
    <source>
        <dbReference type="Proteomes" id="UP001367508"/>
    </source>
</evidence>
<dbReference type="AlphaFoldDB" id="A0AAN9MRZ5"/>
<feature type="region of interest" description="Disordered" evidence="5">
    <location>
        <begin position="271"/>
        <end position="294"/>
    </location>
</feature>
<dbReference type="SUPFAM" id="SSF46689">
    <property type="entry name" value="Homeodomain-like"/>
    <property type="match status" value="1"/>
</dbReference>
<dbReference type="InterPro" id="IPR006447">
    <property type="entry name" value="Myb_dom_plants"/>
</dbReference>
<dbReference type="NCBIfam" id="TIGR01557">
    <property type="entry name" value="myb_SHAQKYF"/>
    <property type="match status" value="1"/>
</dbReference>
<gene>
    <name evidence="7" type="ORF">VNO77_01754</name>
</gene>
<dbReference type="InterPro" id="IPR046955">
    <property type="entry name" value="PHR1-like"/>
</dbReference>
<dbReference type="PANTHER" id="PTHR31314:SF84">
    <property type="entry name" value="HOMEODOMAIN-LIKE SUPERFAMILY PROTEIN-RELATED"/>
    <property type="match status" value="1"/>
</dbReference>
<evidence type="ECO:0000256" key="1">
    <source>
        <dbReference type="ARBA" id="ARBA00004123"/>
    </source>
</evidence>
<dbReference type="PROSITE" id="PS51294">
    <property type="entry name" value="HTH_MYB"/>
    <property type="match status" value="1"/>
</dbReference>
<dbReference type="Pfam" id="PF00249">
    <property type="entry name" value="Myb_DNA-binding"/>
    <property type="match status" value="1"/>
</dbReference>
<dbReference type="EMBL" id="JAYMYQ010000001">
    <property type="protein sequence ID" value="KAK7359789.1"/>
    <property type="molecule type" value="Genomic_DNA"/>
</dbReference>
<feature type="compositionally biased region" description="Polar residues" evidence="5">
    <location>
        <begin position="1"/>
        <end position="14"/>
    </location>
</feature>
<sequence length="294" mass="33334">MKPQIESQINSLKHSPTPTMSSSSSLITTVVDNNPSELRPNRRRFTSHHLPDISLKTPMVRPYVRSKMPRLRWTPDLHRCFVHAVQRLGGEDRATPKLVLQLMNVKGLTISHVKSHLQMYRSMKHEQMSQAAKKNDMTPDVLPSTFSTTFRPSYAQHNPHQRSCETHYTEHLTAATQPQWNHREQESYNGNQGSDSIIICNEDGKKLQTYIIFEDILTSQTVQENKKGCPEKVSLGVEGYKSDHQRFEDITAIGERVGEDTLSLSMSSRGLPPFLNRSDTGPDANDVSLELTLS</sequence>
<keyword evidence="2" id="KW-0805">Transcription regulation</keyword>
<evidence type="ECO:0000256" key="5">
    <source>
        <dbReference type="SAM" id="MobiDB-lite"/>
    </source>
</evidence>
<accession>A0AAN9MRZ5</accession>
<comment type="caution">
    <text evidence="7">The sequence shown here is derived from an EMBL/GenBank/DDBJ whole genome shotgun (WGS) entry which is preliminary data.</text>
</comment>
<keyword evidence="3" id="KW-0804">Transcription</keyword>
<dbReference type="GO" id="GO:0003677">
    <property type="term" value="F:DNA binding"/>
    <property type="evidence" value="ECO:0007669"/>
    <property type="project" value="InterPro"/>
</dbReference>
<dbReference type="InterPro" id="IPR017930">
    <property type="entry name" value="Myb_dom"/>
</dbReference>
<keyword evidence="4" id="KW-0539">Nucleus</keyword>
<dbReference type="GO" id="GO:0005634">
    <property type="term" value="C:nucleus"/>
    <property type="evidence" value="ECO:0007669"/>
    <property type="project" value="UniProtKB-SubCell"/>
</dbReference>
<evidence type="ECO:0000259" key="6">
    <source>
        <dbReference type="PROSITE" id="PS51294"/>
    </source>
</evidence>
<evidence type="ECO:0000313" key="7">
    <source>
        <dbReference type="EMBL" id="KAK7359789.1"/>
    </source>
</evidence>
<dbReference type="Proteomes" id="UP001367508">
    <property type="component" value="Unassembled WGS sequence"/>
</dbReference>
<name>A0AAN9MRZ5_CANGL</name>
<evidence type="ECO:0000256" key="2">
    <source>
        <dbReference type="ARBA" id="ARBA00023015"/>
    </source>
</evidence>
<evidence type="ECO:0000256" key="3">
    <source>
        <dbReference type="ARBA" id="ARBA00023163"/>
    </source>
</evidence>
<dbReference type="PANTHER" id="PTHR31314">
    <property type="entry name" value="MYB FAMILY TRANSCRIPTION FACTOR PHL7-LIKE"/>
    <property type="match status" value="1"/>
</dbReference>
<dbReference type="InterPro" id="IPR001005">
    <property type="entry name" value="SANT/Myb"/>
</dbReference>
<protein>
    <recommendedName>
        <fullName evidence="6">HTH myb-type domain-containing protein</fullName>
    </recommendedName>
</protein>
<organism evidence="7 8">
    <name type="scientific">Canavalia gladiata</name>
    <name type="common">Sword bean</name>
    <name type="synonym">Dolichos gladiatus</name>
    <dbReference type="NCBI Taxonomy" id="3824"/>
    <lineage>
        <taxon>Eukaryota</taxon>
        <taxon>Viridiplantae</taxon>
        <taxon>Streptophyta</taxon>
        <taxon>Embryophyta</taxon>
        <taxon>Tracheophyta</taxon>
        <taxon>Spermatophyta</taxon>
        <taxon>Magnoliopsida</taxon>
        <taxon>eudicotyledons</taxon>
        <taxon>Gunneridae</taxon>
        <taxon>Pentapetalae</taxon>
        <taxon>rosids</taxon>
        <taxon>fabids</taxon>
        <taxon>Fabales</taxon>
        <taxon>Fabaceae</taxon>
        <taxon>Papilionoideae</taxon>
        <taxon>50 kb inversion clade</taxon>
        <taxon>NPAAA clade</taxon>
        <taxon>indigoferoid/millettioid clade</taxon>
        <taxon>Phaseoleae</taxon>
        <taxon>Canavalia</taxon>
    </lineage>
</organism>
<comment type="subcellular location">
    <subcellularLocation>
        <location evidence="1">Nucleus</location>
    </subcellularLocation>
</comment>
<feature type="domain" description="HTH myb-type" evidence="6">
    <location>
        <begin position="65"/>
        <end position="125"/>
    </location>
</feature>
<feature type="region of interest" description="Disordered" evidence="5">
    <location>
        <begin position="1"/>
        <end position="26"/>
    </location>
</feature>
<dbReference type="InterPro" id="IPR009057">
    <property type="entry name" value="Homeodomain-like_sf"/>
</dbReference>
<dbReference type="GO" id="GO:0003700">
    <property type="term" value="F:DNA-binding transcription factor activity"/>
    <property type="evidence" value="ECO:0007669"/>
    <property type="project" value="InterPro"/>
</dbReference>